<name>A0AAV4N7J2_CAEEX</name>
<organism evidence="2 3">
    <name type="scientific">Caerostris extrusa</name>
    <name type="common">Bark spider</name>
    <name type="synonym">Caerostris bankana</name>
    <dbReference type="NCBI Taxonomy" id="172846"/>
    <lineage>
        <taxon>Eukaryota</taxon>
        <taxon>Metazoa</taxon>
        <taxon>Ecdysozoa</taxon>
        <taxon>Arthropoda</taxon>
        <taxon>Chelicerata</taxon>
        <taxon>Arachnida</taxon>
        <taxon>Araneae</taxon>
        <taxon>Araneomorphae</taxon>
        <taxon>Entelegynae</taxon>
        <taxon>Araneoidea</taxon>
        <taxon>Araneidae</taxon>
        <taxon>Caerostris</taxon>
    </lineage>
</organism>
<protein>
    <submittedName>
        <fullName evidence="2">Uncharacterized protein</fullName>
    </submittedName>
</protein>
<sequence>MNITVKENGGFKAAIKGLDNWAAENHKNFHHFPSSISFCVFIMAIKLIANGRYVWLLIFLMGKCCVCLNEQTIFPGATTNVAAAVIFYFLLCPHHGNKIDSQRTKFHQLDENSTKLSYTASY</sequence>
<accession>A0AAV4N7J2</accession>
<comment type="caution">
    <text evidence="2">The sequence shown here is derived from an EMBL/GenBank/DDBJ whole genome shotgun (WGS) entry which is preliminary data.</text>
</comment>
<reference evidence="2 3" key="1">
    <citation type="submission" date="2021-06" db="EMBL/GenBank/DDBJ databases">
        <title>Caerostris extrusa draft genome.</title>
        <authorList>
            <person name="Kono N."/>
            <person name="Arakawa K."/>
        </authorList>
    </citation>
    <scope>NUCLEOTIDE SEQUENCE [LARGE SCALE GENOMIC DNA]</scope>
</reference>
<keyword evidence="1" id="KW-0472">Membrane</keyword>
<dbReference type="AlphaFoldDB" id="A0AAV4N7J2"/>
<dbReference type="Proteomes" id="UP001054945">
    <property type="component" value="Unassembled WGS sequence"/>
</dbReference>
<evidence type="ECO:0000313" key="2">
    <source>
        <dbReference type="EMBL" id="GIX80672.1"/>
    </source>
</evidence>
<keyword evidence="1" id="KW-1133">Transmembrane helix</keyword>
<dbReference type="EMBL" id="BPLR01003054">
    <property type="protein sequence ID" value="GIX80672.1"/>
    <property type="molecule type" value="Genomic_DNA"/>
</dbReference>
<keyword evidence="1" id="KW-0812">Transmembrane</keyword>
<keyword evidence="3" id="KW-1185">Reference proteome</keyword>
<gene>
    <name evidence="2" type="ORF">CEXT_274191</name>
</gene>
<evidence type="ECO:0000256" key="1">
    <source>
        <dbReference type="SAM" id="Phobius"/>
    </source>
</evidence>
<proteinExistence type="predicted"/>
<feature type="transmembrane region" description="Helical" evidence="1">
    <location>
        <begin position="35"/>
        <end position="60"/>
    </location>
</feature>
<feature type="transmembrane region" description="Helical" evidence="1">
    <location>
        <begin position="72"/>
        <end position="91"/>
    </location>
</feature>
<evidence type="ECO:0000313" key="3">
    <source>
        <dbReference type="Proteomes" id="UP001054945"/>
    </source>
</evidence>